<gene>
    <name evidence="2" type="ORF">KFL_002150200</name>
</gene>
<accession>A0A1Y1I234</accession>
<organism evidence="2 3">
    <name type="scientific">Klebsormidium nitens</name>
    <name type="common">Green alga</name>
    <name type="synonym">Ulothrix nitens</name>
    <dbReference type="NCBI Taxonomy" id="105231"/>
    <lineage>
        <taxon>Eukaryota</taxon>
        <taxon>Viridiplantae</taxon>
        <taxon>Streptophyta</taxon>
        <taxon>Klebsormidiophyceae</taxon>
        <taxon>Klebsormidiales</taxon>
        <taxon>Klebsormidiaceae</taxon>
        <taxon>Klebsormidium</taxon>
    </lineage>
</organism>
<protein>
    <recommendedName>
        <fullName evidence="4">Coiled-coil domain-containing protein 61</fullName>
    </recommendedName>
</protein>
<name>A0A1Y1I234_KLENI</name>
<feature type="compositionally biased region" description="Basic and acidic residues" evidence="1">
    <location>
        <begin position="206"/>
        <end position="218"/>
    </location>
</feature>
<feature type="compositionally biased region" description="Polar residues" evidence="1">
    <location>
        <begin position="501"/>
        <end position="510"/>
    </location>
</feature>
<evidence type="ECO:0008006" key="4">
    <source>
        <dbReference type="Google" id="ProtNLM"/>
    </source>
</evidence>
<dbReference type="PANTHER" id="PTHR43941">
    <property type="entry name" value="STRUCTURAL MAINTENANCE OF CHROMOSOMES PROTEIN 2"/>
    <property type="match status" value="1"/>
</dbReference>
<dbReference type="STRING" id="105231.A0A1Y1I234"/>
<dbReference type="EMBL" id="DF237164">
    <property type="protein sequence ID" value="GAQ84985.1"/>
    <property type="molecule type" value="Genomic_DNA"/>
</dbReference>
<dbReference type="AlphaFoldDB" id="A0A1Y1I234"/>
<reference evidence="2 3" key="1">
    <citation type="journal article" date="2014" name="Nat. Commun.">
        <title>Klebsormidium flaccidum genome reveals primary factors for plant terrestrial adaptation.</title>
        <authorList>
            <person name="Hori K."/>
            <person name="Maruyama F."/>
            <person name="Fujisawa T."/>
            <person name="Togashi T."/>
            <person name="Yamamoto N."/>
            <person name="Seo M."/>
            <person name="Sato S."/>
            <person name="Yamada T."/>
            <person name="Mori H."/>
            <person name="Tajima N."/>
            <person name="Moriyama T."/>
            <person name="Ikeuchi M."/>
            <person name="Watanabe M."/>
            <person name="Wada H."/>
            <person name="Kobayashi K."/>
            <person name="Saito M."/>
            <person name="Masuda T."/>
            <person name="Sasaki-Sekimoto Y."/>
            <person name="Mashiguchi K."/>
            <person name="Awai K."/>
            <person name="Shimojima M."/>
            <person name="Masuda S."/>
            <person name="Iwai M."/>
            <person name="Nobusawa T."/>
            <person name="Narise T."/>
            <person name="Kondo S."/>
            <person name="Saito H."/>
            <person name="Sato R."/>
            <person name="Murakawa M."/>
            <person name="Ihara Y."/>
            <person name="Oshima-Yamada Y."/>
            <person name="Ohtaka K."/>
            <person name="Satoh M."/>
            <person name="Sonobe K."/>
            <person name="Ishii M."/>
            <person name="Ohtani R."/>
            <person name="Kanamori-Sato M."/>
            <person name="Honoki R."/>
            <person name="Miyazaki D."/>
            <person name="Mochizuki H."/>
            <person name="Umetsu J."/>
            <person name="Higashi K."/>
            <person name="Shibata D."/>
            <person name="Kamiya Y."/>
            <person name="Sato N."/>
            <person name="Nakamura Y."/>
            <person name="Tabata S."/>
            <person name="Ida S."/>
            <person name="Kurokawa K."/>
            <person name="Ohta H."/>
        </authorList>
    </citation>
    <scope>NUCLEOTIDE SEQUENCE [LARGE SCALE GENOMIC DNA]</scope>
    <source>
        <strain evidence="2 3">NIES-2285</strain>
    </source>
</reference>
<feature type="compositionally biased region" description="Basic and acidic residues" evidence="1">
    <location>
        <begin position="426"/>
        <end position="463"/>
    </location>
</feature>
<feature type="compositionally biased region" description="Low complexity" evidence="1">
    <location>
        <begin position="475"/>
        <end position="493"/>
    </location>
</feature>
<dbReference type="OMA" id="GREDWRI"/>
<sequence>MIMATDFEQHAELVLHNLEYLLCVSVRNGDTLCVEVEQRNDGSRWRGEFEAQYVEEITQKTGSFKRFPIFVRMLRSAVTQESESVFVDLLSYTDLEALKNKKAGAQAAGSRRPTSNNKRYLILTYTAEYDRVHYPLPLLYEEHPEPVALKGTIKRLRDEVEFLRSQLTSNISRSPKLNTRAGLASRDSDVDRLKEENEALREELQSLQEDGAHARPDGEEGGAAEQIGELQNQLDRAKRENRFLQAKLDASCEELGRLKPGRSQAERELEMLRRRIQRIEEDATAERNTHKRAVTRLAKENAGLTDELQKLKEVEKRLRVKLREAEGQLDILRRRLSLRGRETAPLKGRPSAPNSRNPSPATSRNPTPPVTARDQSNRSRNPSPRFPTRDISPPAFRRPFAAVNRSWTPPSSRPPSRPASAPTTYRRFDPTAYVRERSEKLRQGRAGSSERQRSSSADARDSGPDVPRGVPRYQRATAAASARARGFSSASPSPVRERSPQTRQWGQNGREQPAAPVRRSSTEYNRPPTGLQGGRSAPVSPSRADWDRVGTRNGNGNGNGLPPRLDEDPLQPSSRSSSPGRALRDVKERLAKYVSKESGESVPGSKPANDLEGLASGSDAGRLAATEPQSVHAIADDTSAEIADIDSRLHALQNFLRAAKSASGGHSSVS</sequence>
<dbReference type="CDD" id="cd22284">
    <property type="entry name" value="HD_CCDC61_N"/>
    <property type="match status" value="1"/>
</dbReference>
<feature type="region of interest" description="Disordered" evidence="1">
    <location>
        <begin position="340"/>
        <end position="630"/>
    </location>
</feature>
<feature type="compositionally biased region" description="Basic and acidic residues" evidence="1">
    <location>
        <begin position="582"/>
        <end position="599"/>
    </location>
</feature>
<feature type="compositionally biased region" description="Low complexity" evidence="1">
    <location>
        <begin position="349"/>
        <end position="365"/>
    </location>
</feature>
<feature type="region of interest" description="Disordered" evidence="1">
    <location>
        <begin position="206"/>
        <end position="225"/>
    </location>
</feature>
<evidence type="ECO:0000313" key="2">
    <source>
        <dbReference type="EMBL" id="GAQ84985.1"/>
    </source>
</evidence>
<dbReference type="InterPro" id="IPR049733">
    <property type="entry name" value="CCDC61_N"/>
</dbReference>
<dbReference type="PANTHER" id="PTHR43941:SF1">
    <property type="entry name" value="STRUCTURAL MAINTENANCE OF CHROMOSOMES PROTEIN 2"/>
    <property type="match status" value="1"/>
</dbReference>
<evidence type="ECO:0000256" key="1">
    <source>
        <dbReference type="SAM" id="MobiDB-lite"/>
    </source>
</evidence>
<evidence type="ECO:0000313" key="3">
    <source>
        <dbReference type="Proteomes" id="UP000054558"/>
    </source>
</evidence>
<dbReference type="Proteomes" id="UP000054558">
    <property type="component" value="Unassembled WGS sequence"/>
</dbReference>
<proteinExistence type="predicted"/>
<dbReference type="OrthoDB" id="1919348at2759"/>
<keyword evidence="3" id="KW-1185">Reference proteome</keyword>